<evidence type="ECO:0000313" key="1">
    <source>
        <dbReference type="EMBL" id="SHE91686.1"/>
    </source>
</evidence>
<name>A0A1M4XEG8_9FIRM</name>
<dbReference type="EMBL" id="FQUG01000005">
    <property type="protein sequence ID" value="SHE91686.1"/>
    <property type="molecule type" value="Genomic_DNA"/>
</dbReference>
<keyword evidence="2" id="KW-1185">Reference proteome</keyword>
<dbReference type="OrthoDB" id="1669299at2"/>
<dbReference type="AlphaFoldDB" id="A0A1M4XEG8"/>
<gene>
    <name evidence="1" type="ORF">SAMN02745190_01450</name>
</gene>
<accession>A0A1M4XEG8</accession>
<sequence length="179" mass="21621">MSKMNERKKDTKSTKNLAKMRLKPIPYDEELSHFSIIDGMDYRDCMYTTLILDDYGWMDYRLKTFFDSVDYGDLNILFFHSGGTTSDMFVLQDMGLEKYAHRVEYDTEIFQRNITVFMKKHMEQWDEPYAFDGLEIAVAFYNDVLEHYTKYLIRECSPDDEMNDDLMMWSDFHCWKRLK</sequence>
<dbReference type="Proteomes" id="UP000184404">
    <property type="component" value="Unassembled WGS sequence"/>
</dbReference>
<evidence type="ECO:0000313" key="2">
    <source>
        <dbReference type="Proteomes" id="UP000184404"/>
    </source>
</evidence>
<dbReference type="RefSeq" id="WP_072935551.1">
    <property type="nucleotide sequence ID" value="NZ_FQUG01000005.1"/>
</dbReference>
<organism evidence="1 2">
    <name type="scientific">Schwartzia succinivorans DSM 10502</name>
    <dbReference type="NCBI Taxonomy" id="1123243"/>
    <lineage>
        <taxon>Bacteria</taxon>
        <taxon>Bacillati</taxon>
        <taxon>Bacillota</taxon>
        <taxon>Negativicutes</taxon>
        <taxon>Selenomonadales</taxon>
        <taxon>Selenomonadaceae</taxon>
        <taxon>Schwartzia</taxon>
    </lineage>
</organism>
<reference evidence="1 2" key="1">
    <citation type="submission" date="2016-11" db="EMBL/GenBank/DDBJ databases">
        <authorList>
            <person name="Jaros S."/>
            <person name="Januszkiewicz K."/>
            <person name="Wedrychowicz H."/>
        </authorList>
    </citation>
    <scope>NUCLEOTIDE SEQUENCE [LARGE SCALE GENOMIC DNA]</scope>
    <source>
        <strain evidence="1 2">DSM 10502</strain>
    </source>
</reference>
<protein>
    <submittedName>
        <fullName evidence="1">Uncharacterized protein</fullName>
    </submittedName>
</protein>
<proteinExistence type="predicted"/>